<dbReference type="Pfam" id="PF03320">
    <property type="entry name" value="FBPase_glpX"/>
    <property type="match status" value="1"/>
</dbReference>
<dbReference type="GO" id="GO:0005829">
    <property type="term" value="C:cytosol"/>
    <property type="evidence" value="ECO:0007669"/>
    <property type="project" value="TreeGrafter"/>
</dbReference>
<dbReference type="PANTHER" id="PTHR30447">
    <property type="entry name" value="FRUCTOSE-1,6-BISPHOSPHATASE CLASS 2"/>
    <property type="match status" value="1"/>
</dbReference>
<comment type="pathway">
    <text evidence="2">Carbohydrate biosynthesis; gluconeogenesis.</text>
</comment>
<name>A0A6J4S337_9ACTN</name>
<dbReference type="PIRSF" id="PIRSF004532">
    <property type="entry name" value="GlpX"/>
    <property type="match status" value="1"/>
</dbReference>
<evidence type="ECO:0000256" key="7">
    <source>
        <dbReference type="ARBA" id="ARBA00023277"/>
    </source>
</evidence>
<keyword evidence="5 9" id="KW-0378">Hydrolase</keyword>
<evidence type="ECO:0000313" key="9">
    <source>
        <dbReference type="EMBL" id="CAA9484099.1"/>
    </source>
</evidence>
<dbReference type="PANTHER" id="PTHR30447:SF0">
    <property type="entry name" value="FRUCTOSE-1,6-BISPHOSPHATASE 1 CLASS 2-RELATED"/>
    <property type="match status" value="1"/>
</dbReference>
<evidence type="ECO:0000256" key="8">
    <source>
        <dbReference type="PIRNR" id="PIRNR004532"/>
    </source>
</evidence>
<organism evidence="9">
    <name type="scientific">uncultured Rubrobacteraceae bacterium</name>
    <dbReference type="NCBI Taxonomy" id="349277"/>
    <lineage>
        <taxon>Bacteria</taxon>
        <taxon>Bacillati</taxon>
        <taxon>Actinomycetota</taxon>
        <taxon>Rubrobacteria</taxon>
        <taxon>Rubrobacterales</taxon>
        <taxon>Rubrobacteraceae</taxon>
        <taxon>environmental samples</taxon>
    </lineage>
</organism>
<dbReference type="EMBL" id="CADCVH010000131">
    <property type="protein sequence ID" value="CAA9484099.1"/>
    <property type="molecule type" value="Genomic_DNA"/>
</dbReference>
<protein>
    <recommendedName>
        <fullName evidence="8">Fructose-1,6-bisphosphatase</fullName>
    </recommendedName>
</protein>
<reference evidence="9" key="1">
    <citation type="submission" date="2020-02" db="EMBL/GenBank/DDBJ databases">
        <authorList>
            <person name="Meier V. D."/>
        </authorList>
    </citation>
    <scope>NUCLEOTIDE SEQUENCE</scope>
    <source>
        <strain evidence="9">AVDCRST_MAG02</strain>
    </source>
</reference>
<evidence type="ECO:0000256" key="5">
    <source>
        <dbReference type="ARBA" id="ARBA00022801"/>
    </source>
</evidence>
<evidence type="ECO:0000256" key="4">
    <source>
        <dbReference type="ARBA" id="ARBA00022723"/>
    </source>
</evidence>
<sequence>MAVEYAAVTEMVALQVARLEGSGDPERAYSLAMEAFGDGLRGVSNEGEVASLREERLDEKGRVRGLQGGPRALNVGDVLGSGGSEVDLAVEPVEGLQLLIRGQEGSISAVAAAPRGSILRTPDMYMSKLIVGPGARGTIDIDAPVAENVRAIAKAIGRRPEETTVAVLDRDRHENLIEEIRKTGARIQIRPEGDLTPAIAVGMRGAEVHAIMGIGGAPEGVLAAAVIKCLGGEMQARMWPTQRSQVDKLKEYGFDDPERKLALDDLIRGDDVVFAATGITSGEPLNGVRYFRGGARTHTVVMSTEPRVVRFMDTIHALEPEAGRKGFQL</sequence>
<dbReference type="GO" id="GO:0006094">
    <property type="term" value="P:gluconeogenesis"/>
    <property type="evidence" value="ECO:0007669"/>
    <property type="project" value="UniProtKB-UniPathway"/>
</dbReference>
<evidence type="ECO:0000256" key="2">
    <source>
        <dbReference type="ARBA" id="ARBA00004742"/>
    </source>
</evidence>
<dbReference type="GO" id="GO:0006071">
    <property type="term" value="P:glycerol metabolic process"/>
    <property type="evidence" value="ECO:0007669"/>
    <property type="project" value="InterPro"/>
</dbReference>
<gene>
    <name evidence="9" type="ORF">AVDCRST_MAG02-4865</name>
</gene>
<dbReference type="GO" id="GO:0042132">
    <property type="term" value="F:fructose 1,6-bisphosphate 1-phosphatase activity"/>
    <property type="evidence" value="ECO:0007669"/>
    <property type="project" value="UniProtKB-EC"/>
</dbReference>
<dbReference type="Gene3D" id="3.30.540.10">
    <property type="entry name" value="Fructose-1,6-Bisphosphatase, subunit A, domain 1"/>
    <property type="match status" value="1"/>
</dbReference>
<dbReference type="UniPathway" id="UPA00138"/>
<accession>A0A6J4S337</accession>
<proteinExistence type="inferred from homology"/>
<evidence type="ECO:0000256" key="6">
    <source>
        <dbReference type="ARBA" id="ARBA00023211"/>
    </source>
</evidence>
<evidence type="ECO:0000256" key="3">
    <source>
        <dbReference type="ARBA" id="ARBA00008989"/>
    </source>
</evidence>
<keyword evidence="7 8" id="KW-0119">Carbohydrate metabolism</keyword>
<dbReference type="Gene3D" id="3.40.190.90">
    <property type="match status" value="1"/>
</dbReference>
<dbReference type="GO" id="GO:0046872">
    <property type="term" value="F:metal ion binding"/>
    <property type="evidence" value="ECO:0007669"/>
    <property type="project" value="UniProtKB-KW"/>
</dbReference>
<dbReference type="GO" id="GO:0030388">
    <property type="term" value="P:fructose 1,6-bisphosphate metabolic process"/>
    <property type="evidence" value="ECO:0007669"/>
    <property type="project" value="TreeGrafter"/>
</dbReference>
<keyword evidence="4" id="KW-0479">Metal-binding</keyword>
<evidence type="ECO:0000256" key="1">
    <source>
        <dbReference type="ARBA" id="ARBA00001273"/>
    </source>
</evidence>
<dbReference type="FunFam" id="3.40.190.90:FF:000001">
    <property type="entry name" value="Fructose-1,6-bisphosphatase"/>
    <property type="match status" value="1"/>
</dbReference>
<comment type="catalytic activity">
    <reaction evidence="1">
        <text>beta-D-fructose 1,6-bisphosphate + H2O = beta-D-fructose 6-phosphate + phosphate</text>
        <dbReference type="Rhea" id="RHEA:11064"/>
        <dbReference type="ChEBI" id="CHEBI:15377"/>
        <dbReference type="ChEBI" id="CHEBI:32966"/>
        <dbReference type="ChEBI" id="CHEBI:43474"/>
        <dbReference type="ChEBI" id="CHEBI:57634"/>
        <dbReference type="EC" id="3.1.3.11"/>
    </reaction>
</comment>
<dbReference type="InterPro" id="IPR004464">
    <property type="entry name" value="FBPase_class-2/SBPase"/>
</dbReference>
<dbReference type="SUPFAM" id="SSF56655">
    <property type="entry name" value="Carbohydrate phosphatase"/>
    <property type="match status" value="1"/>
</dbReference>
<comment type="similarity">
    <text evidence="3 8">Belongs to the FBPase class 2 family.</text>
</comment>
<dbReference type="AlphaFoldDB" id="A0A6J4S337"/>
<keyword evidence="6" id="KW-0464">Manganese</keyword>